<accession>A0ABT9XFH4</accession>
<dbReference type="RefSeq" id="WP_274455163.1">
    <property type="nucleotide sequence ID" value="NZ_CP067097.1"/>
</dbReference>
<gene>
    <name evidence="1" type="ORF">J2S03_000682</name>
</gene>
<organism evidence="1 2">
    <name type="scientific">Alicyclobacillus cycloheptanicus</name>
    <dbReference type="NCBI Taxonomy" id="1457"/>
    <lineage>
        <taxon>Bacteria</taxon>
        <taxon>Bacillati</taxon>
        <taxon>Bacillota</taxon>
        <taxon>Bacilli</taxon>
        <taxon>Bacillales</taxon>
        <taxon>Alicyclobacillaceae</taxon>
        <taxon>Alicyclobacillus</taxon>
    </lineage>
</organism>
<dbReference type="Proteomes" id="UP001232973">
    <property type="component" value="Unassembled WGS sequence"/>
</dbReference>
<sequence length="55" mass="6042">MSAQRERSLAMKRALGLCIQGNVIGPYGYLQSQTDIGEEEAEIARKLHGRTPIIA</sequence>
<evidence type="ECO:0000313" key="2">
    <source>
        <dbReference type="Proteomes" id="UP001232973"/>
    </source>
</evidence>
<comment type="caution">
    <text evidence="1">The sequence shown here is derived from an EMBL/GenBank/DDBJ whole genome shotgun (WGS) entry which is preliminary data.</text>
</comment>
<reference evidence="1 2" key="1">
    <citation type="submission" date="2023-07" db="EMBL/GenBank/DDBJ databases">
        <title>Genomic Encyclopedia of Type Strains, Phase IV (KMG-IV): sequencing the most valuable type-strain genomes for metagenomic binning, comparative biology and taxonomic classification.</title>
        <authorList>
            <person name="Goeker M."/>
        </authorList>
    </citation>
    <scope>NUCLEOTIDE SEQUENCE [LARGE SCALE GENOMIC DNA]</scope>
    <source>
        <strain evidence="1 2">DSM 4006</strain>
    </source>
</reference>
<evidence type="ECO:0000313" key="1">
    <source>
        <dbReference type="EMBL" id="MDQ0188870.1"/>
    </source>
</evidence>
<proteinExistence type="predicted"/>
<name>A0ABT9XFH4_9BACL</name>
<protein>
    <submittedName>
        <fullName evidence="1">Uncharacterized protein</fullName>
    </submittedName>
</protein>
<keyword evidence="2" id="KW-1185">Reference proteome</keyword>
<dbReference type="EMBL" id="JAUSTP010000002">
    <property type="protein sequence ID" value="MDQ0188870.1"/>
    <property type="molecule type" value="Genomic_DNA"/>
</dbReference>